<protein>
    <submittedName>
        <fullName evidence="6">Glycine/D-amino acid oxidase</fullName>
    </submittedName>
</protein>
<keyword evidence="7" id="KW-1185">Reference proteome</keyword>
<dbReference type="InterPro" id="IPR006076">
    <property type="entry name" value="FAD-dep_OxRdtase"/>
</dbReference>
<evidence type="ECO:0000256" key="1">
    <source>
        <dbReference type="ARBA" id="ARBA00001974"/>
    </source>
</evidence>
<dbReference type="InterPro" id="IPR036188">
    <property type="entry name" value="FAD/NAD-bd_sf"/>
</dbReference>
<dbReference type="GO" id="GO:0016491">
    <property type="term" value="F:oxidoreductase activity"/>
    <property type="evidence" value="ECO:0007669"/>
    <property type="project" value="UniProtKB-KW"/>
</dbReference>
<dbReference type="Proteomes" id="UP000198556">
    <property type="component" value="Unassembled WGS sequence"/>
</dbReference>
<evidence type="ECO:0000313" key="7">
    <source>
        <dbReference type="Proteomes" id="UP000198556"/>
    </source>
</evidence>
<evidence type="ECO:0000259" key="5">
    <source>
        <dbReference type="Pfam" id="PF01266"/>
    </source>
</evidence>
<dbReference type="EMBL" id="FOGF01000008">
    <property type="protein sequence ID" value="SEQ84970.1"/>
    <property type="molecule type" value="Genomic_DNA"/>
</dbReference>
<feature type="domain" description="FAD dependent oxidoreductase" evidence="5">
    <location>
        <begin position="6"/>
        <end position="352"/>
    </location>
</feature>
<dbReference type="OrthoDB" id="9805337at2"/>
<organism evidence="6 7">
    <name type="scientific">Granulicatella balaenopterae</name>
    <dbReference type="NCBI Taxonomy" id="137733"/>
    <lineage>
        <taxon>Bacteria</taxon>
        <taxon>Bacillati</taxon>
        <taxon>Bacillota</taxon>
        <taxon>Bacilli</taxon>
        <taxon>Lactobacillales</taxon>
        <taxon>Carnobacteriaceae</taxon>
        <taxon>Granulicatella</taxon>
    </lineage>
</organism>
<dbReference type="GO" id="GO:0005737">
    <property type="term" value="C:cytoplasm"/>
    <property type="evidence" value="ECO:0007669"/>
    <property type="project" value="TreeGrafter"/>
</dbReference>
<dbReference type="SUPFAM" id="SSF54373">
    <property type="entry name" value="FAD-linked reductases, C-terminal domain"/>
    <property type="match status" value="1"/>
</dbReference>
<dbReference type="Pfam" id="PF01266">
    <property type="entry name" value="DAO"/>
    <property type="match status" value="1"/>
</dbReference>
<dbReference type="AlphaFoldDB" id="A0A1H9JDQ4"/>
<comment type="similarity">
    <text evidence="2">Belongs to the DadA oxidoreductase family.</text>
</comment>
<reference evidence="6 7" key="1">
    <citation type="submission" date="2016-10" db="EMBL/GenBank/DDBJ databases">
        <authorList>
            <person name="de Groot N.N."/>
        </authorList>
    </citation>
    <scope>NUCLEOTIDE SEQUENCE [LARGE SCALE GENOMIC DNA]</scope>
    <source>
        <strain evidence="6 7">DSM 15827</strain>
    </source>
</reference>
<dbReference type="STRING" id="137733.SAMN05421767_10862"/>
<gene>
    <name evidence="6" type="ORF">SAMN05421767_10862</name>
</gene>
<dbReference type="PANTHER" id="PTHR13847:SF286">
    <property type="entry name" value="D-AMINO ACID DEHYDROGENASE"/>
    <property type="match status" value="1"/>
</dbReference>
<accession>A0A1H9JDQ4</accession>
<keyword evidence="3" id="KW-0285">Flavoprotein</keyword>
<dbReference type="Gene3D" id="3.50.50.60">
    <property type="entry name" value="FAD/NAD(P)-binding domain"/>
    <property type="match status" value="1"/>
</dbReference>
<comment type="cofactor">
    <cofactor evidence="1">
        <name>FAD</name>
        <dbReference type="ChEBI" id="CHEBI:57692"/>
    </cofactor>
</comment>
<name>A0A1H9JDQ4_9LACT</name>
<evidence type="ECO:0000256" key="4">
    <source>
        <dbReference type="ARBA" id="ARBA00023002"/>
    </source>
</evidence>
<proteinExistence type="inferred from homology"/>
<evidence type="ECO:0000256" key="3">
    <source>
        <dbReference type="ARBA" id="ARBA00022630"/>
    </source>
</evidence>
<dbReference type="SUPFAM" id="SSF51905">
    <property type="entry name" value="FAD/NAD(P)-binding domain"/>
    <property type="match status" value="1"/>
</dbReference>
<dbReference type="Gene3D" id="3.30.9.10">
    <property type="entry name" value="D-Amino Acid Oxidase, subunit A, domain 2"/>
    <property type="match status" value="1"/>
</dbReference>
<sequence>MKQKNIAIIGAGIVGSTAAFKLAKAGINVTVFDEGTGQATAGAAGIICPWLSQRRNKEWYHLTSTGASYYPQLMAELEKENIAEIPYKQVGTYVFKHKEQQLEKLLKIAQKRREDAPMIGDLKIVTKEEIQEKIPGWQGQDGAVFCSGGGRVDGKLLTEELLTLAKKYGATIIRKKVSLTLYKERIFVVNDGEMQEFDQIILATGAWLKEILSPLPLSVDVRPQKGQLIEIQMDTTKYYTDNWPVCMLHGEIDFLPFHNGRIIVGATHENDKGFDLTPDKELQNHMYEEVIKLYPGLKNYPIDRDRIGTRAYTSDFAPFFGQLADYPQLLVASGLGSSGLTSGAYIGELLSQVAQGTTPDFPCENYNPANYIHKK</sequence>
<dbReference type="PANTHER" id="PTHR13847">
    <property type="entry name" value="SARCOSINE DEHYDROGENASE-RELATED"/>
    <property type="match status" value="1"/>
</dbReference>
<keyword evidence="4" id="KW-0560">Oxidoreductase</keyword>
<evidence type="ECO:0000256" key="2">
    <source>
        <dbReference type="ARBA" id="ARBA00009410"/>
    </source>
</evidence>
<evidence type="ECO:0000313" key="6">
    <source>
        <dbReference type="EMBL" id="SEQ84970.1"/>
    </source>
</evidence>
<dbReference type="RefSeq" id="WP_089746247.1">
    <property type="nucleotide sequence ID" value="NZ_FOGF01000008.1"/>
</dbReference>